<proteinExistence type="predicted"/>
<comment type="caution">
    <text evidence="1">The sequence shown here is derived from an EMBL/GenBank/DDBJ whole genome shotgun (WGS) entry which is preliminary data.</text>
</comment>
<sequence>MSGAGGKGKPLRLHSQESHMKTHMNERRSPCEPPHVFVVIAATLGTRIIYNILAVARDSVRVELGTRIIYNILAVARDSVRVEHLHVVEPYCNHLLAAVRMVRLDQHGGTPRRPHEQQQKVARAAHAELVVAVVVVVVQFEEYTIYVLIIFSYYTPHPVISKVKLLRTNLIHACFVPSLGILRSCSILITTVMMHRKTRKIRPALGIEPQSSALRATYYTTTPPLDNDTDTNFSSAPHRDIHSSFPKVTEDRNFQPEVGVQEHQLLVLSRHFGTKRAKIPEVPDIVCDVEGCFNLPSLGNFIVTIGCSLVVGPCARFARIATTILLANPAVKQQCLHCCVSAWRKIVDARRGASVDKNPGRLEAYWPRTSDYQVAIQCEQLILSHHSNVPLA</sequence>
<evidence type="ECO:0000313" key="2">
    <source>
        <dbReference type="Proteomes" id="UP001064048"/>
    </source>
</evidence>
<protein>
    <submittedName>
        <fullName evidence="1">Uncharacterized protein</fullName>
    </submittedName>
</protein>
<evidence type="ECO:0000313" key="1">
    <source>
        <dbReference type="EMBL" id="KAI8432334.1"/>
    </source>
</evidence>
<dbReference type="EMBL" id="CM046107">
    <property type="protein sequence ID" value="KAI8432334.1"/>
    <property type="molecule type" value="Genomic_DNA"/>
</dbReference>
<gene>
    <name evidence="1" type="ORF">MSG28_004748</name>
</gene>
<name>A0ACC0K7A0_CHOFU</name>
<keyword evidence="2" id="KW-1185">Reference proteome</keyword>
<accession>A0ACC0K7A0</accession>
<organism evidence="1 2">
    <name type="scientific">Choristoneura fumiferana</name>
    <name type="common">Spruce budworm moth</name>
    <name type="synonym">Archips fumiferana</name>
    <dbReference type="NCBI Taxonomy" id="7141"/>
    <lineage>
        <taxon>Eukaryota</taxon>
        <taxon>Metazoa</taxon>
        <taxon>Ecdysozoa</taxon>
        <taxon>Arthropoda</taxon>
        <taxon>Hexapoda</taxon>
        <taxon>Insecta</taxon>
        <taxon>Pterygota</taxon>
        <taxon>Neoptera</taxon>
        <taxon>Endopterygota</taxon>
        <taxon>Lepidoptera</taxon>
        <taxon>Glossata</taxon>
        <taxon>Ditrysia</taxon>
        <taxon>Tortricoidea</taxon>
        <taxon>Tortricidae</taxon>
        <taxon>Tortricinae</taxon>
        <taxon>Choristoneura</taxon>
    </lineage>
</organism>
<reference evidence="1 2" key="1">
    <citation type="journal article" date="2022" name="Genome Biol. Evol.">
        <title>The Spruce Budworm Genome: Reconstructing the Evolutionary History of Antifreeze Proteins.</title>
        <authorList>
            <person name="Beliveau C."/>
            <person name="Gagne P."/>
            <person name="Picq S."/>
            <person name="Vernygora O."/>
            <person name="Keeling C.I."/>
            <person name="Pinkney K."/>
            <person name="Doucet D."/>
            <person name="Wen F."/>
            <person name="Johnston J.S."/>
            <person name="Maaroufi H."/>
            <person name="Boyle B."/>
            <person name="Laroche J."/>
            <person name="Dewar K."/>
            <person name="Juretic N."/>
            <person name="Blackburn G."/>
            <person name="Nisole A."/>
            <person name="Brunet B."/>
            <person name="Brandao M."/>
            <person name="Lumley L."/>
            <person name="Duan J."/>
            <person name="Quan G."/>
            <person name="Lucarotti C.J."/>
            <person name="Roe A.D."/>
            <person name="Sperling F.A.H."/>
            <person name="Levesque R.C."/>
            <person name="Cusson M."/>
        </authorList>
    </citation>
    <scope>NUCLEOTIDE SEQUENCE [LARGE SCALE GENOMIC DNA]</scope>
    <source>
        <strain evidence="1">Glfc:IPQL:Cfum</strain>
    </source>
</reference>
<dbReference type="Proteomes" id="UP001064048">
    <property type="component" value="Chromosome 7"/>
</dbReference>